<feature type="domain" description="Transposase (putative) gypsy type" evidence="3">
    <location>
        <begin position="128"/>
        <end position="183"/>
    </location>
</feature>
<dbReference type="Pfam" id="PF04195">
    <property type="entry name" value="Transposase_28"/>
    <property type="match status" value="1"/>
</dbReference>
<reference evidence="4" key="2">
    <citation type="submission" date="2023-06" db="EMBL/GenBank/DDBJ databases">
        <authorList>
            <person name="Swenson N.G."/>
            <person name="Wegrzyn J.L."/>
            <person name="Mcevoy S.L."/>
        </authorList>
    </citation>
    <scope>NUCLEOTIDE SEQUENCE</scope>
    <source>
        <strain evidence="4">NS2018</strain>
        <tissue evidence="4">Leaf</tissue>
    </source>
</reference>
<feature type="transmembrane region" description="Helical" evidence="2">
    <location>
        <begin position="248"/>
        <end position="274"/>
    </location>
</feature>
<evidence type="ECO:0000259" key="3">
    <source>
        <dbReference type="Pfam" id="PF04195"/>
    </source>
</evidence>
<evidence type="ECO:0000256" key="2">
    <source>
        <dbReference type="SAM" id="Phobius"/>
    </source>
</evidence>
<protein>
    <recommendedName>
        <fullName evidence="3">Transposase (putative) gypsy type domain-containing protein</fullName>
    </recommendedName>
</protein>
<dbReference type="InterPro" id="IPR007321">
    <property type="entry name" value="Transposase_28"/>
</dbReference>
<gene>
    <name evidence="4" type="ORF">LWI29_017877</name>
</gene>
<keyword evidence="2" id="KW-0812">Transmembrane</keyword>
<feature type="region of interest" description="Disordered" evidence="1">
    <location>
        <begin position="1"/>
        <end position="43"/>
    </location>
</feature>
<keyword evidence="2" id="KW-0472">Membrane</keyword>
<reference evidence="4" key="1">
    <citation type="journal article" date="2022" name="Plant J.">
        <title>Strategies of tolerance reflected in two North American maple genomes.</title>
        <authorList>
            <person name="McEvoy S.L."/>
            <person name="Sezen U.U."/>
            <person name="Trouern-Trend A."/>
            <person name="McMahon S.M."/>
            <person name="Schaberg P.G."/>
            <person name="Yang J."/>
            <person name="Wegrzyn J.L."/>
            <person name="Swenson N.G."/>
        </authorList>
    </citation>
    <scope>NUCLEOTIDE SEQUENCE</scope>
    <source>
        <strain evidence="4">NS2018</strain>
    </source>
</reference>
<sequence length="429" mass="46668">MEKDYDYGGEDSSSERSRLSLKRRRPSGDFAVGGSKARPQPRRSGLWALSCERDRDLEHMDLGELGHRMLAEGGDPPKVFACVPPSLCTVSVLSRLRHDFNIPDDVELYLPIEDYDAYTPPPGHLPIHVAAFDGGVRLPLHPTLRRALCAFGLAPMQLVPGFWRNLVGFLVLWREAAGSRPNLGEPGYREPGSEQPIPTSFGPQPEWANEEDNEAVMSFLASIKQAGYGHASLEGFPWERARVERSLLAIDAILGDLFFCLCSLFLPLLLYLAFENYHYHCGYCGKSGANSDGPSMGSFLRKCPIRGGPSQRIGHGSGKVSASPPPLKVLSPSSRLEELEARLGRSHGLPSSSASKLPPVVPSGSSTSTSSRSTVPPPRPSSVKGKGVLIAEKALPVPPKARKDSPSTPKQILPNLLCFLQANWPLRVP</sequence>
<comment type="caution">
    <text evidence="4">The sequence shown here is derived from an EMBL/GenBank/DDBJ whole genome shotgun (WGS) entry which is preliminary data.</text>
</comment>
<feature type="region of interest" description="Disordered" evidence="1">
    <location>
        <begin position="311"/>
        <end position="331"/>
    </location>
</feature>
<feature type="region of interest" description="Disordered" evidence="1">
    <location>
        <begin position="343"/>
        <end position="412"/>
    </location>
</feature>
<keyword evidence="2" id="KW-1133">Transmembrane helix</keyword>
<keyword evidence="5" id="KW-1185">Reference proteome</keyword>
<dbReference type="AlphaFoldDB" id="A0AA39T863"/>
<evidence type="ECO:0000313" key="4">
    <source>
        <dbReference type="EMBL" id="KAK0604654.1"/>
    </source>
</evidence>
<dbReference type="Proteomes" id="UP001168877">
    <property type="component" value="Unassembled WGS sequence"/>
</dbReference>
<evidence type="ECO:0000313" key="5">
    <source>
        <dbReference type="Proteomes" id="UP001168877"/>
    </source>
</evidence>
<dbReference type="EMBL" id="JAUESC010000002">
    <property type="protein sequence ID" value="KAK0604654.1"/>
    <property type="molecule type" value="Genomic_DNA"/>
</dbReference>
<organism evidence="4 5">
    <name type="scientific">Acer saccharum</name>
    <name type="common">Sugar maple</name>
    <dbReference type="NCBI Taxonomy" id="4024"/>
    <lineage>
        <taxon>Eukaryota</taxon>
        <taxon>Viridiplantae</taxon>
        <taxon>Streptophyta</taxon>
        <taxon>Embryophyta</taxon>
        <taxon>Tracheophyta</taxon>
        <taxon>Spermatophyta</taxon>
        <taxon>Magnoliopsida</taxon>
        <taxon>eudicotyledons</taxon>
        <taxon>Gunneridae</taxon>
        <taxon>Pentapetalae</taxon>
        <taxon>rosids</taxon>
        <taxon>malvids</taxon>
        <taxon>Sapindales</taxon>
        <taxon>Sapindaceae</taxon>
        <taxon>Hippocastanoideae</taxon>
        <taxon>Acereae</taxon>
        <taxon>Acer</taxon>
    </lineage>
</organism>
<feature type="compositionally biased region" description="Low complexity" evidence="1">
    <location>
        <begin position="362"/>
        <end position="374"/>
    </location>
</feature>
<evidence type="ECO:0000256" key="1">
    <source>
        <dbReference type="SAM" id="MobiDB-lite"/>
    </source>
</evidence>
<proteinExistence type="predicted"/>
<accession>A0AA39T863</accession>
<name>A0AA39T863_ACESA</name>